<dbReference type="InterPro" id="IPR050196">
    <property type="entry name" value="Cytochrome_P450_Monoox"/>
</dbReference>
<evidence type="ECO:0008006" key="11">
    <source>
        <dbReference type="Google" id="ProtNLM"/>
    </source>
</evidence>
<dbReference type="InterPro" id="IPR036396">
    <property type="entry name" value="Cyt_P450_sf"/>
</dbReference>
<organism evidence="10">
    <name type="scientific">Helicotheca tamesis</name>
    <dbReference type="NCBI Taxonomy" id="374047"/>
    <lineage>
        <taxon>Eukaryota</taxon>
        <taxon>Sar</taxon>
        <taxon>Stramenopiles</taxon>
        <taxon>Ochrophyta</taxon>
        <taxon>Bacillariophyta</taxon>
        <taxon>Mediophyceae</taxon>
        <taxon>Lithodesmiophycidae</taxon>
        <taxon>Lithodesmiales</taxon>
        <taxon>Lithodesmiaceae</taxon>
        <taxon>Helicotheca</taxon>
    </lineage>
</organism>
<keyword evidence="4 8" id="KW-0560">Oxidoreductase</keyword>
<dbReference type="GO" id="GO:0005506">
    <property type="term" value="F:iron ion binding"/>
    <property type="evidence" value="ECO:0007669"/>
    <property type="project" value="InterPro"/>
</dbReference>
<keyword evidence="9" id="KW-0472">Membrane</keyword>
<dbReference type="PRINTS" id="PR00463">
    <property type="entry name" value="EP450I"/>
</dbReference>
<evidence type="ECO:0000256" key="8">
    <source>
        <dbReference type="RuleBase" id="RU000461"/>
    </source>
</evidence>
<keyword evidence="9" id="KW-0812">Transmembrane</keyword>
<reference evidence="10" key="1">
    <citation type="submission" date="2021-01" db="EMBL/GenBank/DDBJ databases">
        <authorList>
            <person name="Corre E."/>
            <person name="Pelletier E."/>
            <person name="Niang G."/>
            <person name="Scheremetjew M."/>
            <person name="Finn R."/>
            <person name="Kale V."/>
            <person name="Holt S."/>
            <person name="Cochrane G."/>
            <person name="Meng A."/>
            <person name="Brown T."/>
            <person name="Cohen L."/>
        </authorList>
    </citation>
    <scope>NUCLEOTIDE SEQUENCE</scope>
    <source>
        <strain evidence="10">CCMP826</strain>
    </source>
</reference>
<protein>
    <recommendedName>
        <fullName evidence="11">Cytochrome P450</fullName>
    </recommendedName>
</protein>
<dbReference type="InterPro" id="IPR001128">
    <property type="entry name" value="Cyt_P450"/>
</dbReference>
<dbReference type="InterPro" id="IPR017972">
    <property type="entry name" value="Cyt_P450_CS"/>
</dbReference>
<dbReference type="GO" id="GO:0020037">
    <property type="term" value="F:heme binding"/>
    <property type="evidence" value="ECO:0007669"/>
    <property type="project" value="InterPro"/>
</dbReference>
<comment type="similarity">
    <text evidence="1 8">Belongs to the cytochrome P450 family.</text>
</comment>
<evidence type="ECO:0000256" key="4">
    <source>
        <dbReference type="ARBA" id="ARBA00023002"/>
    </source>
</evidence>
<dbReference type="GO" id="GO:0004497">
    <property type="term" value="F:monooxygenase activity"/>
    <property type="evidence" value="ECO:0007669"/>
    <property type="project" value="UniProtKB-KW"/>
</dbReference>
<name>A0A7S2IK07_9STRA</name>
<dbReference type="PANTHER" id="PTHR24291">
    <property type="entry name" value="CYTOCHROME P450 FAMILY 4"/>
    <property type="match status" value="1"/>
</dbReference>
<dbReference type="SUPFAM" id="SSF48264">
    <property type="entry name" value="Cytochrome P450"/>
    <property type="match status" value="1"/>
</dbReference>
<proteinExistence type="inferred from homology"/>
<evidence type="ECO:0000256" key="5">
    <source>
        <dbReference type="ARBA" id="ARBA00023004"/>
    </source>
</evidence>
<feature type="binding site" description="axial binding residue" evidence="7">
    <location>
        <position position="465"/>
    </location>
    <ligand>
        <name>heme</name>
        <dbReference type="ChEBI" id="CHEBI:30413"/>
    </ligand>
    <ligandPart>
        <name>Fe</name>
        <dbReference type="ChEBI" id="CHEBI:18248"/>
    </ligandPart>
</feature>
<dbReference type="GO" id="GO:0016705">
    <property type="term" value="F:oxidoreductase activity, acting on paired donors, with incorporation or reduction of molecular oxygen"/>
    <property type="evidence" value="ECO:0007669"/>
    <property type="project" value="InterPro"/>
</dbReference>
<dbReference type="Pfam" id="PF00067">
    <property type="entry name" value="p450"/>
    <property type="match status" value="1"/>
</dbReference>
<accession>A0A7S2IK07</accession>
<dbReference type="Gene3D" id="1.10.630.10">
    <property type="entry name" value="Cytochrome P450"/>
    <property type="match status" value="1"/>
</dbReference>
<keyword evidence="3 7" id="KW-0479">Metal-binding</keyword>
<keyword evidence="5 7" id="KW-0408">Iron</keyword>
<evidence type="ECO:0000256" key="6">
    <source>
        <dbReference type="ARBA" id="ARBA00023033"/>
    </source>
</evidence>
<dbReference type="InterPro" id="IPR002401">
    <property type="entry name" value="Cyt_P450_E_grp-I"/>
</dbReference>
<dbReference type="AlphaFoldDB" id="A0A7S2IK07"/>
<evidence type="ECO:0000256" key="9">
    <source>
        <dbReference type="SAM" id="Phobius"/>
    </source>
</evidence>
<feature type="transmembrane region" description="Helical" evidence="9">
    <location>
        <begin position="7"/>
        <end position="29"/>
    </location>
</feature>
<evidence type="ECO:0000256" key="3">
    <source>
        <dbReference type="ARBA" id="ARBA00022723"/>
    </source>
</evidence>
<sequence>MIESGDITVLSVVSAVFLLIFLRVVLGILHRYINFLTYPLRGVVKGPKCNFLVGQFANIRREPFMQPHLRWIQNITGWDVPFVYYSVLFGRPSILVLDKDIVKTALMAPYGKEPLRFARETGMLKNVLGNGLVTLKSEDWMRHRQIIQPAFLANKLKEALDATVPCLTKRFIGCWKQTEGREIDLGSHLSSLTLDIIGHVAFSHEFKAVEKIEIWARDGSLPEVDDPFIKALVRPFRPSIIGFIAFVTGMPKISYYLNFRLRRVRKALNKAADEAIQNARKKMTTEKQRSLVQLLLQASEGGSKHTLSDVELRDEVKTFVFAGHETTATWCKMAIYALVTNPDVQEKVYQDISSHSPGNGEPLDLKTVEKMEYFHAFLQEVLRLYPPAGVLIRINKQEENFAGYRIPPNARLMLSMYLLHRHPKYWDDPEKCLPERWLQKGEENEEFQKRIRFAFIPFSAGGHNCIGQRFATIEAKLIMAELVRNFELRIAPSQTDTKFTFSNLVVSTLKPDIKVVVKSRK</sequence>
<evidence type="ECO:0000313" key="10">
    <source>
        <dbReference type="EMBL" id="CAD9520256.1"/>
    </source>
</evidence>
<evidence type="ECO:0000256" key="1">
    <source>
        <dbReference type="ARBA" id="ARBA00010617"/>
    </source>
</evidence>
<dbReference type="PROSITE" id="PS00086">
    <property type="entry name" value="CYTOCHROME_P450"/>
    <property type="match status" value="1"/>
</dbReference>
<keyword evidence="6 8" id="KW-0503">Monooxygenase</keyword>
<dbReference type="PRINTS" id="PR00385">
    <property type="entry name" value="P450"/>
</dbReference>
<gene>
    <name evidence="10" type="ORF">HTAM1171_LOCUS12533</name>
</gene>
<evidence type="ECO:0000256" key="7">
    <source>
        <dbReference type="PIRSR" id="PIRSR602401-1"/>
    </source>
</evidence>
<dbReference type="EMBL" id="HBGV01020085">
    <property type="protein sequence ID" value="CAD9520256.1"/>
    <property type="molecule type" value="Transcribed_RNA"/>
</dbReference>
<keyword evidence="2 7" id="KW-0349">Heme</keyword>
<keyword evidence="9" id="KW-1133">Transmembrane helix</keyword>
<evidence type="ECO:0000256" key="2">
    <source>
        <dbReference type="ARBA" id="ARBA00022617"/>
    </source>
</evidence>
<comment type="cofactor">
    <cofactor evidence="7">
        <name>heme</name>
        <dbReference type="ChEBI" id="CHEBI:30413"/>
    </cofactor>
</comment>
<dbReference type="PANTHER" id="PTHR24291:SF50">
    <property type="entry name" value="BIFUNCTIONAL ALBAFLAVENONE MONOOXYGENASE_TERPENE SYNTHASE"/>
    <property type="match status" value="1"/>
</dbReference>